<sequence>PLLSCEQRRQVLESFNDTAAAYPAEKLLHQLFEEQAAQQPDALAVVDETASLTYGELNARANRLAHYLIGLGIQPDDRVAICAQRSLEMVVGLLGILKAGGAYVPLDPGYPPERLRYMLEDSAPVAVLVQEALQECLPAVNVPQVVLDSVDLSSGTGGLPCGNPDLDAPGLASGMPAYVMYTSGSSGVPKGVLIEHRSVLRLVINNPYARITTEDCVAHGANTAFDASTWEIWSALLNGAKLLVVSQATLLNPARLNHVLIEGGVTALWLTAGLFNEYVDVLAVAFSKLRYLLVGGDVLDPVSVAKVLSRAHRPRHLINGYGPTETTTFASTYEIHALSDNSRSIPIGRPIGNTRIYLLDAHGQPVPIGVSGEIHIGGAGVARGYLNLPELTAERFLDDPFSAEPAARMYRSGDLGRWLADGNIEYLGRNDDQVKLRGFRIELGEIESQLAACPGVREAVVLVREHRPGDKRLVAYLTAQESVELSAAQLREQLSQGLAEYMIPSAFVTLARFPLTPNGKLDRRALPAPEDDAYASRGYEAPAGEIEHALAEIWQALLGLERVGRHDHFFELGGHSLLAVQLVSRLRQRFEVEVALRDVFAEPTLQGLARQVANARLSAQTPLTPVDRDLPLPLSWAQQRLWFLDQLDRAAGAAYHIPAGLRLRGRLDSEALQATLDRIVARHETLRTHFALHEGQAIQVIAPETQGFALASHDLRALDSAAQHEAVERLAREEALAPFDLSSGPLIRGRLVQLSQTEHILLVTQHHIVSDGWSTGVLLQEIGTLYRAFSQGLADPLPALAFQYVDYAAWQRQWLRDETLQTQVDFWRQHLSGAPALLELPTDHRRPPLRSYAGGRVSLALSPALTAGLRQLGQRHGATLFMTLLAGWSSLLSRFSGQDDVVIGTPVANRPR</sequence>
<organism evidence="5 6">
    <name type="scientific">Pseudomonas fragariae</name>
    <name type="common">ex Marin et al. 2024</name>
    <dbReference type="NCBI Taxonomy" id="3080056"/>
    <lineage>
        <taxon>Bacteria</taxon>
        <taxon>Pseudomonadati</taxon>
        <taxon>Pseudomonadota</taxon>
        <taxon>Gammaproteobacteria</taxon>
        <taxon>Pseudomonadales</taxon>
        <taxon>Pseudomonadaceae</taxon>
        <taxon>Pseudomonas</taxon>
    </lineage>
</organism>
<dbReference type="InterPro" id="IPR036736">
    <property type="entry name" value="ACP-like_sf"/>
</dbReference>
<dbReference type="Gene3D" id="3.40.50.980">
    <property type="match status" value="2"/>
</dbReference>
<dbReference type="PROSITE" id="PS50075">
    <property type="entry name" value="CARRIER"/>
    <property type="match status" value="1"/>
</dbReference>
<gene>
    <name evidence="5" type="ORF">K7K06_26440</name>
</gene>
<dbReference type="PROSITE" id="PS00455">
    <property type="entry name" value="AMP_BINDING"/>
    <property type="match status" value="1"/>
</dbReference>
<evidence type="ECO:0000256" key="1">
    <source>
        <dbReference type="ARBA" id="ARBA00001957"/>
    </source>
</evidence>
<dbReference type="InterPro" id="IPR001242">
    <property type="entry name" value="Condensation_dom"/>
</dbReference>
<dbReference type="EMBL" id="JAINZM010000058">
    <property type="protein sequence ID" value="MCW6059150.1"/>
    <property type="molecule type" value="Genomic_DNA"/>
</dbReference>
<dbReference type="Gene3D" id="1.10.1200.10">
    <property type="entry name" value="ACP-like"/>
    <property type="match status" value="1"/>
</dbReference>
<dbReference type="SUPFAM" id="SSF52777">
    <property type="entry name" value="CoA-dependent acyltransferases"/>
    <property type="match status" value="2"/>
</dbReference>
<evidence type="ECO:0000256" key="2">
    <source>
        <dbReference type="ARBA" id="ARBA00022450"/>
    </source>
</evidence>
<dbReference type="PANTHER" id="PTHR45527">
    <property type="entry name" value="NONRIBOSOMAL PEPTIDE SYNTHETASE"/>
    <property type="match status" value="1"/>
</dbReference>
<feature type="domain" description="Carrier" evidence="4">
    <location>
        <begin position="541"/>
        <end position="616"/>
    </location>
</feature>
<dbReference type="SUPFAM" id="SSF56801">
    <property type="entry name" value="Acetyl-CoA synthetase-like"/>
    <property type="match status" value="1"/>
</dbReference>
<dbReference type="PROSITE" id="PS00012">
    <property type="entry name" value="PHOSPHOPANTETHEINE"/>
    <property type="match status" value="1"/>
</dbReference>
<name>A0ABT3LRS3_9PSED</name>
<dbReference type="InterPro" id="IPR023213">
    <property type="entry name" value="CAT-like_dom_sf"/>
</dbReference>
<protein>
    <submittedName>
        <fullName evidence="5">Amino acid adenylation domain-containing protein</fullName>
    </submittedName>
</protein>
<dbReference type="PANTHER" id="PTHR45527:SF1">
    <property type="entry name" value="FATTY ACID SYNTHASE"/>
    <property type="match status" value="1"/>
</dbReference>
<dbReference type="CDD" id="cd19531">
    <property type="entry name" value="LCL_NRPS-like"/>
    <property type="match status" value="1"/>
</dbReference>
<feature type="non-terminal residue" evidence="5">
    <location>
        <position position="912"/>
    </location>
</feature>
<dbReference type="CDD" id="cd12117">
    <property type="entry name" value="A_NRPS_Srf_like"/>
    <property type="match status" value="1"/>
</dbReference>
<dbReference type="InterPro" id="IPR045851">
    <property type="entry name" value="AMP-bd_C_sf"/>
</dbReference>
<keyword evidence="6" id="KW-1185">Reference proteome</keyword>
<dbReference type="InterPro" id="IPR025110">
    <property type="entry name" value="AMP-bd_C"/>
</dbReference>
<dbReference type="InterPro" id="IPR009081">
    <property type="entry name" value="PP-bd_ACP"/>
</dbReference>
<dbReference type="InterPro" id="IPR010071">
    <property type="entry name" value="AA_adenyl_dom"/>
</dbReference>
<keyword evidence="3" id="KW-0597">Phosphoprotein</keyword>
<proteinExistence type="predicted"/>
<dbReference type="Gene3D" id="3.30.559.30">
    <property type="entry name" value="Nonribosomal peptide synthetase, condensation domain"/>
    <property type="match status" value="1"/>
</dbReference>
<reference evidence="5" key="1">
    <citation type="submission" date="2021-08" db="EMBL/GenBank/DDBJ databases">
        <title>Characterization of Pseudomonas fragariae.</title>
        <authorList>
            <person name="Carvalho R."/>
            <person name="Marin M."/>
        </authorList>
    </citation>
    <scope>NUCLEOTIDE SEQUENCE</scope>
    <source>
        <strain evidence="5">17</strain>
    </source>
</reference>
<dbReference type="InterPro" id="IPR020845">
    <property type="entry name" value="AMP-binding_CS"/>
</dbReference>
<evidence type="ECO:0000256" key="3">
    <source>
        <dbReference type="ARBA" id="ARBA00022553"/>
    </source>
</evidence>
<dbReference type="InterPro" id="IPR000873">
    <property type="entry name" value="AMP-dep_synth/lig_dom"/>
</dbReference>
<evidence type="ECO:0000313" key="6">
    <source>
        <dbReference type="Proteomes" id="UP001142690"/>
    </source>
</evidence>
<dbReference type="Pfam" id="PF00550">
    <property type="entry name" value="PP-binding"/>
    <property type="match status" value="1"/>
</dbReference>
<dbReference type="Pfam" id="PF00501">
    <property type="entry name" value="AMP-binding"/>
    <property type="match status" value="1"/>
</dbReference>
<dbReference type="Gene3D" id="3.30.300.30">
    <property type="match status" value="1"/>
</dbReference>
<dbReference type="InterPro" id="IPR020806">
    <property type="entry name" value="PKS_PP-bd"/>
</dbReference>
<accession>A0ABT3LRS3</accession>
<evidence type="ECO:0000313" key="5">
    <source>
        <dbReference type="EMBL" id="MCW6059150.1"/>
    </source>
</evidence>
<dbReference type="InterPro" id="IPR006162">
    <property type="entry name" value="Ppantetheine_attach_site"/>
</dbReference>
<dbReference type="Gene3D" id="2.30.38.10">
    <property type="entry name" value="Luciferase, Domain 3"/>
    <property type="match status" value="1"/>
</dbReference>
<keyword evidence="2" id="KW-0596">Phosphopantetheine</keyword>
<dbReference type="NCBIfam" id="TIGR01733">
    <property type="entry name" value="AA-adenyl-dom"/>
    <property type="match status" value="1"/>
</dbReference>
<comment type="cofactor">
    <cofactor evidence="1">
        <name>pantetheine 4'-phosphate</name>
        <dbReference type="ChEBI" id="CHEBI:47942"/>
    </cofactor>
</comment>
<evidence type="ECO:0000259" key="4">
    <source>
        <dbReference type="PROSITE" id="PS50075"/>
    </source>
</evidence>
<dbReference type="SUPFAM" id="SSF47336">
    <property type="entry name" value="ACP-like"/>
    <property type="match status" value="1"/>
</dbReference>
<dbReference type="Pfam" id="PF13193">
    <property type="entry name" value="AMP-binding_C"/>
    <property type="match status" value="1"/>
</dbReference>
<comment type="caution">
    <text evidence="5">The sequence shown here is derived from an EMBL/GenBank/DDBJ whole genome shotgun (WGS) entry which is preliminary data.</text>
</comment>
<dbReference type="Gene3D" id="3.30.559.10">
    <property type="entry name" value="Chloramphenicol acetyltransferase-like domain"/>
    <property type="match status" value="1"/>
</dbReference>
<dbReference type="Pfam" id="PF00668">
    <property type="entry name" value="Condensation"/>
    <property type="match status" value="1"/>
</dbReference>
<feature type="non-terminal residue" evidence="5">
    <location>
        <position position="1"/>
    </location>
</feature>
<dbReference type="Proteomes" id="UP001142690">
    <property type="component" value="Unassembled WGS sequence"/>
</dbReference>
<dbReference type="SMART" id="SM00823">
    <property type="entry name" value="PKS_PP"/>
    <property type="match status" value="1"/>
</dbReference>